<keyword evidence="6" id="KW-1185">Reference proteome</keyword>
<dbReference type="Proteomes" id="UP000293360">
    <property type="component" value="Unassembled WGS sequence"/>
</dbReference>
<feature type="domain" description="Alpha fucosidase A-like C-terminal" evidence="3">
    <location>
        <begin position="736"/>
        <end position="785"/>
    </location>
</feature>
<gene>
    <name evidence="5" type="ORF">DL764_007252</name>
</gene>
<dbReference type="PANTHER" id="PTHR31084:SF3">
    <property type="entry name" value="ALPHA-FUCOSIDASE A"/>
    <property type="match status" value="1"/>
</dbReference>
<dbReference type="InterPro" id="IPR027414">
    <property type="entry name" value="GH95_N_dom"/>
</dbReference>
<organism evidence="5 6">
    <name type="scientific">Monosporascus ibericus</name>
    <dbReference type="NCBI Taxonomy" id="155417"/>
    <lineage>
        <taxon>Eukaryota</taxon>
        <taxon>Fungi</taxon>
        <taxon>Dikarya</taxon>
        <taxon>Ascomycota</taxon>
        <taxon>Pezizomycotina</taxon>
        <taxon>Sordariomycetes</taxon>
        <taxon>Xylariomycetidae</taxon>
        <taxon>Xylariales</taxon>
        <taxon>Xylariales incertae sedis</taxon>
        <taxon>Monosporascus</taxon>
    </lineage>
</organism>
<comment type="caution">
    <text evidence="5">The sequence shown here is derived from an EMBL/GenBank/DDBJ whole genome shotgun (WGS) entry which is preliminary data.</text>
</comment>
<dbReference type="Pfam" id="PF21307">
    <property type="entry name" value="Glyco_hydro_95_C"/>
    <property type="match status" value="1"/>
</dbReference>
<evidence type="ECO:0000259" key="4">
    <source>
        <dbReference type="Pfam" id="PF22124"/>
    </source>
</evidence>
<dbReference type="EMBL" id="QJNU01000482">
    <property type="protein sequence ID" value="RYO97743.1"/>
    <property type="molecule type" value="Genomic_DNA"/>
</dbReference>
<dbReference type="Pfam" id="PF22124">
    <property type="entry name" value="Glyco_hydro_95_cat"/>
    <property type="match status" value="1"/>
</dbReference>
<dbReference type="InterPro" id="IPR054363">
    <property type="entry name" value="GH95_cat"/>
</dbReference>
<evidence type="ECO:0000256" key="1">
    <source>
        <dbReference type="SAM" id="SignalP"/>
    </source>
</evidence>
<dbReference type="GO" id="GO:0004560">
    <property type="term" value="F:alpha-L-fucosidase activity"/>
    <property type="evidence" value="ECO:0007669"/>
    <property type="project" value="InterPro"/>
</dbReference>
<dbReference type="Gene3D" id="1.50.10.10">
    <property type="match status" value="1"/>
</dbReference>
<sequence>MRSSMQSLTVIGTWVTVTSARSFWSSTPAAFGPQDSDDWILKTGYPVGNGRLGAIPFGAPGSDKAVLNVDSLWSGGPFEAENYTGGNPDVPKYSALPGIRKAIFENGTGDLSPLTGPNDNYGSYRALGNLTVRLDGITDYSDYKRMLDLKTGVHSTTFHSGGARFVNSFFCSYPDQVCVYSISSNTTLPRVSIQIENLLVEDDLLDLTCGRDYARLAGYTQSGPPLGMKYDAIAKIRSGFNSTSCSDGGVLTINPTKCQKSLFVVIGAGTDFDQTKGNAEHGYSFRGANPGPEVERITAAAVSKTYQALLKDHIEDYSALEGAFELNLPDPEGSAETETSALIAEYSSDGPGNPYLEALLFDYSRHLLISSSRENSLPANLQGRWAEGLYAAWSGDYHANINLQMNYWGGDQTGLSRTQDALWNYMELNWVPRGSETARLLYNASGWVVHNEMNIFGHTAMKSDASWANYPAAPAWMMQHVWNNFDYTQNATWLKNQGYPLVKGVAEFWLSQLQDDAFFEDGSLVVNPCNSPEHGPTTFGCAHYQQEIHHVFDAVLSSAPIVAESDTDFLNAVKSSLGKLDKGFHITEWGGVKEWKLPDSYGYDTKNTHRHLSHLTGWHPGYSISSFQNGYANSTIQSAVEETLISRGNGNAEDANAGWGKVWRAACWARLNNTERAYEQLRYAIDVNFAGNGFSMYSADNEPFQIDANFGLGGAILSMLVVDLPLPHEAAGETRTVVLGPAIPERWKGGSVKGLRIRGGGSVDFSWDDGGLATEATLRGSQTSVRLVNVQGEILAEA</sequence>
<dbReference type="Pfam" id="PF14498">
    <property type="entry name" value="Glyco_hyd_65N_2"/>
    <property type="match status" value="1"/>
</dbReference>
<evidence type="ECO:0000313" key="5">
    <source>
        <dbReference type="EMBL" id="RYO97743.1"/>
    </source>
</evidence>
<feature type="domain" description="Glycosyl hydrolase family 95 N-terminal" evidence="2">
    <location>
        <begin position="26"/>
        <end position="274"/>
    </location>
</feature>
<keyword evidence="1" id="KW-0732">Signal</keyword>
<name>A0A4Q4T2A9_9PEZI</name>
<dbReference type="InterPro" id="IPR049053">
    <property type="entry name" value="AFCA-like_C"/>
</dbReference>
<evidence type="ECO:0000259" key="3">
    <source>
        <dbReference type="Pfam" id="PF21307"/>
    </source>
</evidence>
<dbReference type="PIRSF" id="PIRSF007663">
    <property type="entry name" value="UCP007663"/>
    <property type="match status" value="1"/>
</dbReference>
<feature type="signal peptide" evidence="1">
    <location>
        <begin position="1"/>
        <end position="20"/>
    </location>
</feature>
<proteinExistence type="predicted"/>
<feature type="chain" id="PRO_5020238246" evidence="1">
    <location>
        <begin position="21"/>
        <end position="798"/>
    </location>
</feature>
<dbReference type="InterPro" id="IPR012341">
    <property type="entry name" value="6hp_glycosidase-like_sf"/>
</dbReference>
<dbReference type="AlphaFoldDB" id="A0A4Q4T2A9"/>
<accession>A0A4Q4T2A9</accession>
<dbReference type="InterPro" id="IPR016518">
    <property type="entry name" value="Alpha-L-fucosidase"/>
</dbReference>
<evidence type="ECO:0000313" key="6">
    <source>
        <dbReference type="Proteomes" id="UP000293360"/>
    </source>
</evidence>
<protein>
    <submittedName>
        <fullName evidence="5">Uncharacterized protein</fullName>
    </submittedName>
</protein>
<dbReference type="InterPro" id="IPR008928">
    <property type="entry name" value="6-hairpin_glycosidase_sf"/>
</dbReference>
<dbReference type="PANTHER" id="PTHR31084">
    <property type="entry name" value="ALPHA-L-FUCOSIDASE 2"/>
    <property type="match status" value="1"/>
</dbReference>
<dbReference type="SUPFAM" id="SSF48208">
    <property type="entry name" value="Six-hairpin glycosidases"/>
    <property type="match status" value="1"/>
</dbReference>
<dbReference type="OrthoDB" id="2848340at2759"/>
<evidence type="ECO:0000259" key="2">
    <source>
        <dbReference type="Pfam" id="PF14498"/>
    </source>
</evidence>
<feature type="domain" description="Glycosyl hydrolase family 95 catalytic" evidence="4">
    <location>
        <begin position="306"/>
        <end position="720"/>
    </location>
</feature>
<dbReference type="STRING" id="155417.A0A4Q4T2A9"/>
<reference evidence="5 6" key="1">
    <citation type="submission" date="2018-06" db="EMBL/GenBank/DDBJ databases">
        <title>Complete Genomes of Monosporascus.</title>
        <authorList>
            <person name="Robinson A.J."/>
            <person name="Natvig D.O."/>
        </authorList>
    </citation>
    <scope>NUCLEOTIDE SEQUENCE [LARGE SCALE GENOMIC DNA]</scope>
    <source>
        <strain evidence="5 6">CBS 110550</strain>
    </source>
</reference>
<dbReference type="GO" id="GO:0005975">
    <property type="term" value="P:carbohydrate metabolic process"/>
    <property type="evidence" value="ECO:0007669"/>
    <property type="project" value="InterPro"/>
</dbReference>